<name>A0A5Q0GSR9_SACSY</name>
<dbReference type="InterPro" id="IPR019734">
    <property type="entry name" value="TPR_rpt"/>
</dbReference>
<evidence type="ECO:0000313" key="3">
    <source>
        <dbReference type="EMBL" id="QFZ16963.1"/>
    </source>
</evidence>
<evidence type="ECO:0000259" key="2">
    <source>
        <dbReference type="Pfam" id="PF00931"/>
    </source>
</evidence>
<gene>
    <name evidence="3" type="ORF">EKG83_05320</name>
</gene>
<protein>
    <submittedName>
        <fullName evidence="3">Tetratricopeptide repeat protein</fullName>
    </submittedName>
</protein>
<dbReference type="PANTHER" id="PTHR47691">
    <property type="entry name" value="REGULATOR-RELATED"/>
    <property type="match status" value="1"/>
</dbReference>
<evidence type="ECO:0000256" key="1">
    <source>
        <dbReference type="SAM" id="MobiDB-lite"/>
    </source>
</evidence>
<dbReference type="PANTHER" id="PTHR47691:SF3">
    <property type="entry name" value="HTH-TYPE TRANSCRIPTIONAL REGULATOR RV0890C-RELATED"/>
    <property type="match status" value="1"/>
</dbReference>
<dbReference type="GO" id="GO:0043531">
    <property type="term" value="F:ADP binding"/>
    <property type="evidence" value="ECO:0007669"/>
    <property type="project" value="InterPro"/>
</dbReference>
<dbReference type="Proteomes" id="UP000325787">
    <property type="component" value="Chromosome"/>
</dbReference>
<proteinExistence type="predicted"/>
<keyword evidence="4" id="KW-1185">Reference proteome</keyword>
<organism evidence="3 4">
    <name type="scientific">Saccharothrix syringae</name>
    <name type="common">Nocardiopsis syringae</name>
    <dbReference type="NCBI Taxonomy" id="103733"/>
    <lineage>
        <taxon>Bacteria</taxon>
        <taxon>Bacillati</taxon>
        <taxon>Actinomycetota</taxon>
        <taxon>Actinomycetes</taxon>
        <taxon>Pseudonocardiales</taxon>
        <taxon>Pseudonocardiaceae</taxon>
        <taxon>Saccharothrix</taxon>
    </lineage>
</organism>
<sequence>MNKRTPYGDDDSHNELHGSADDVVQARDIGGGVHFHRTGRTPTPVPRQLPADVRGFVNRSEALDLLTQLSAEAAKHVVVCVVAGTAGVGKTSLAIRWSHQVAGDFPDGQFYVNLRGYDAGPPVGPAEALDRFLRALSVPGNQIPTDLDARSALFRSFLAGKRFLILLDNAATPGQIRPLLPGTAGCLVLVTSRSTLAGLVSRDGAHRVRLDVLPLDEATSLLRELLAEHRPHDDDEDLAELARLCARLPLALRIAAERAAGRPRTPLRDLVDELRDESSLWDALASDDDSDAVRTVFAWSYRALSEQASRLFRLLGLYPGEDFGPHAAAALLRDTTATARRLLDDLAGAHLLEPTAPDRYEFHDLLRLYAHDQARTEEPPDSTTEALDRLALWYLHTAANAVHVLAPETAERELPALPAPLSAPVFPNHEQAVLWYERERRNLTFLIRSLEQRQADNLVSLLADVLRKIHARYNHFDDWITTATAALSAARRLSDPGREATALESLGKAHVQHGDRRRGVELQERALAIRREIGDRRGEAVSTNALGLALLRDHQPQAALDLFQRASEIAAELDDDYRLAVSANNTANALIDLDRPAEAIPLLTAALDRYRRLSIAGGEGDALRGLSHAHRLLGDAAQAREFIKDALTIARDHRNPAWEAFWSLEAGRVLVALGTPAEALAPYQRAASLQRQLDDRVREAAALDATGEAYQALGRHEDATEFHRYAVDTFRRFDERWPLAVALHNLAATLLATGESQAAATHLNEAATLLTAYDDPVARRLHAEVKALHQPPSDDTPTT</sequence>
<dbReference type="RefSeq" id="WP_033430045.1">
    <property type="nucleotide sequence ID" value="NZ_CP034550.1"/>
</dbReference>
<feature type="compositionally biased region" description="Basic and acidic residues" evidence="1">
    <location>
        <begin position="1"/>
        <end position="20"/>
    </location>
</feature>
<dbReference type="Pfam" id="PF00931">
    <property type="entry name" value="NB-ARC"/>
    <property type="match status" value="1"/>
</dbReference>
<evidence type="ECO:0000313" key="4">
    <source>
        <dbReference type="Proteomes" id="UP000325787"/>
    </source>
</evidence>
<dbReference type="InterPro" id="IPR027417">
    <property type="entry name" value="P-loop_NTPase"/>
</dbReference>
<feature type="domain" description="NB-ARC" evidence="2">
    <location>
        <begin position="68"/>
        <end position="224"/>
    </location>
</feature>
<dbReference type="SUPFAM" id="SSF48452">
    <property type="entry name" value="TPR-like"/>
    <property type="match status" value="2"/>
</dbReference>
<dbReference type="KEGG" id="ssyi:EKG83_05320"/>
<dbReference type="InterPro" id="IPR011990">
    <property type="entry name" value="TPR-like_helical_dom_sf"/>
</dbReference>
<dbReference type="PRINTS" id="PR00364">
    <property type="entry name" value="DISEASERSIST"/>
</dbReference>
<dbReference type="OrthoDB" id="4329304at2"/>
<dbReference type="Pfam" id="PF13424">
    <property type="entry name" value="TPR_12"/>
    <property type="match status" value="2"/>
</dbReference>
<dbReference type="Gene3D" id="1.25.40.10">
    <property type="entry name" value="Tetratricopeptide repeat domain"/>
    <property type="match status" value="2"/>
</dbReference>
<accession>A0A5Q0GSR9</accession>
<dbReference type="SUPFAM" id="SSF52540">
    <property type="entry name" value="P-loop containing nucleoside triphosphate hydrolases"/>
    <property type="match status" value="1"/>
</dbReference>
<dbReference type="Gene3D" id="3.40.50.300">
    <property type="entry name" value="P-loop containing nucleotide triphosphate hydrolases"/>
    <property type="match status" value="1"/>
</dbReference>
<reference evidence="4" key="1">
    <citation type="journal article" date="2021" name="Curr. Microbiol.">
        <title>Complete genome of nocamycin-producing strain Saccharothrix syringae NRRL B-16468 reveals the biosynthetic potential for secondary metabolites.</title>
        <authorList>
            <person name="Mo X."/>
            <person name="Yang S."/>
        </authorList>
    </citation>
    <scope>NUCLEOTIDE SEQUENCE [LARGE SCALE GENOMIC DNA]</scope>
    <source>
        <strain evidence="4">ATCC 51364 / DSM 43886 / JCM 6844 / KCTC 9398 / NBRC 14523 / NRRL B-16468 / INA 2240</strain>
    </source>
</reference>
<dbReference type="SMART" id="SM00028">
    <property type="entry name" value="TPR"/>
    <property type="match status" value="7"/>
</dbReference>
<dbReference type="EMBL" id="CP034550">
    <property type="protein sequence ID" value="QFZ16963.1"/>
    <property type="molecule type" value="Genomic_DNA"/>
</dbReference>
<dbReference type="AlphaFoldDB" id="A0A5Q0GSR9"/>
<feature type="region of interest" description="Disordered" evidence="1">
    <location>
        <begin position="1"/>
        <end position="21"/>
    </location>
</feature>
<dbReference type="InterPro" id="IPR002182">
    <property type="entry name" value="NB-ARC"/>
</dbReference>